<dbReference type="EMBL" id="LK023324">
    <property type="protein sequence ID" value="CDS08188.1"/>
    <property type="molecule type" value="Genomic_DNA"/>
</dbReference>
<dbReference type="InterPro" id="IPR032466">
    <property type="entry name" value="Metal_Hydrolase"/>
</dbReference>
<dbReference type="AlphaFoldDB" id="A0A077WM12"/>
<keyword evidence="1" id="KW-0479">Metal-binding</keyword>
<dbReference type="PROSITE" id="PS00869">
    <property type="entry name" value="RENAL_DIPEPTIDASE_1"/>
    <property type="match status" value="1"/>
</dbReference>
<dbReference type="Pfam" id="PF01244">
    <property type="entry name" value="Peptidase_M19"/>
    <property type="match status" value="1"/>
</dbReference>
<gene>
    <name evidence="2" type="ORF">LRAMOSA02136</name>
</gene>
<dbReference type="InterPro" id="IPR000180">
    <property type="entry name" value="Dipep_AS"/>
</dbReference>
<comment type="catalytic activity">
    <reaction evidence="1">
        <text>an L-aminoacyl-L-amino acid + H2O = 2 an L-alpha-amino acid</text>
        <dbReference type="Rhea" id="RHEA:48940"/>
        <dbReference type="ChEBI" id="CHEBI:15377"/>
        <dbReference type="ChEBI" id="CHEBI:59869"/>
        <dbReference type="ChEBI" id="CHEBI:77460"/>
        <dbReference type="EC" id="3.4.13.19"/>
    </reaction>
</comment>
<keyword evidence="1" id="KW-0732">Signal</keyword>
<reference evidence="2" key="1">
    <citation type="journal article" date="2014" name="Genome Announc.">
        <title>De novo whole-genome sequence and genome annotation of Lichtheimia ramosa.</title>
        <authorList>
            <person name="Linde J."/>
            <person name="Schwartze V."/>
            <person name="Binder U."/>
            <person name="Lass-Florl C."/>
            <person name="Voigt K."/>
            <person name="Horn F."/>
        </authorList>
    </citation>
    <scope>NUCLEOTIDE SEQUENCE</scope>
    <source>
        <strain evidence="2">JMRC FSU:6197</strain>
    </source>
</reference>
<comment type="similarity">
    <text evidence="1">Belongs to the metallo-dependent hydrolases superfamily. Peptidase M19 family.</text>
</comment>
<organism evidence="2">
    <name type="scientific">Lichtheimia ramosa</name>
    <dbReference type="NCBI Taxonomy" id="688394"/>
    <lineage>
        <taxon>Eukaryota</taxon>
        <taxon>Fungi</taxon>
        <taxon>Fungi incertae sedis</taxon>
        <taxon>Mucoromycota</taxon>
        <taxon>Mucoromycotina</taxon>
        <taxon>Mucoromycetes</taxon>
        <taxon>Mucorales</taxon>
        <taxon>Lichtheimiaceae</taxon>
        <taxon>Lichtheimia</taxon>
    </lineage>
</organism>
<dbReference type="PANTHER" id="PTHR10443:SF12">
    <property type="entry name" value="DIPEPTIDASE"/>
    <property type="match status" value="1"/>
</dbReference>
<dbReference type="PANTHER" id="PTHR10443">
    <property type="entry name" value="MICROSOMAL DIPEPTIDASE"/>
    <property type="match status" value="1"/>
</dbReference>
<keyword evidence="1" id="KW-0862">Zinc</keyword>
<dbReference type="OrthoDB" id="445695at2759"/>
<dbReference type="GO" id="GO:0070573">
    <property type="term" value="F:metallodipeptidase activity"/>
    <property type="evidence" value="ECO:0007669"/>
    <property type="project" value="InterPro"/>
</dbReference>
<proteinExistence type="inferred from homology"/>
<keyword evidence="1" id="KW-0378">Hydrolase</keyword>
<dbReference type="PROSITE" id="PS51365">
    <property type="entry name" value="RENAL_DIPEPTIDASE_2"/>
    <property type="match status" value="1"/>
</dbReference>
<feature type="chain" id="PRO_5005104877" description="Dipeptidase" evidence="1">
    <location>
        <begin position="25"/>
        <end position="405"/>
    </location>
</feature>
<dbReference type="Gene3D" id="3.20.20.140">
    <property type="entry name" value="Metal-dependent hydrolases"/>
    <property type="match status" value="1"/>
</dbReference>
<dbReference type="SUPFAM" id="SSF51556">
    <property type="entry name" value="Metallo-dependent hydrolases"/>
    <property type="match status" value="1"/>
</dbReference>
<dbReference type="InterPro" id="IPR008257">
    <property type="entry name" value="Pept_M19"/>
</dbReference>
<feature type="signal peptide" evidence="1">
    <location>
        <begin position="1"/>
        <end position="24"/>
    </location>
</feature>
<name>A0A077WM12_9FUNG</name>
<accession>A0A077WM12</accession>
<dbReference type="EC" id="3.4.13.19" evidence="1"/>
<dbReference type="CDD" id="cd01301">
    <property type="entry name" value="rDP_like"/>
    <property type="match status" value="1"/>
</dbReference>
<evidence type="ECO:0000313" key="2">
    <source>
        <dbReference type="EMBL" id="CDS08188.1"/>
    </source>
</evidence>
<keyword evidence="1" id="KW-0645">Protease</keyword>
<dbReference type="GO" id="GO:0006508">
    <property type="term" value="P:proteolysis"/>
    <property type="evidence" value="ECO:0007669"/>
    <property type="project" value="UniProtKB-KW"/>
</dbReference>
<protein>
    <recommendedName>
        <fullName evidence="1">Dipeptidase</fullName>
        <ecNumber evidence="1">3.4.13.19</ecNumber>
    </recommendedName>
</protein>
<comment type="cofactor">
    <cofactor evidence="1">
        <name>Zn(2+)</name>
        <dbReference type="ChEBI" id="CHEBI:29105"/>
    </cofactor>
</comment>
<dbReference type="GO" id="GO:0046872">
    <property type="term" value="F:metal ion binding"/>
    <property type="evidence" value="ECO:0007669"/>
    <property type="project" value="UniProtKB-UniRule"/>
</dbReference>
<evidence type="ECO:0000256" key="1">
    <source>
        <dbReference type="RuleBase" id="RU341113"/>
    </source>
</evidence>
<keyword evidence="1" id="KW-0224">Dipeptidase</keyword>
<sequence>MMMYHRILITTTLCVVFATLQVCAWSFASWDFPEIVIKLGGDNSYLDHAKRFLRKHPLTDTHNDWPILLAFLKEGKVNNLDLTNLDEGHTDIARLHAGGVGGQFWSIYYPCELKDDNQMLWVIHSIDTTKRMIAKYPDVFEYVTDTHGFKHAMRHDRIASMLGLEGGQYIYNSAAALRTFYDLGVRYMTLTHNCDTDWAISCCDPNPPPFDPSLGLTEFGQKLVLEMNRLGMMVDISHVAHSTMHAVLNITRAPVLFSHSSSNALCGIERNVPDAVLERLEETDGVVQINFYNQFVECNYPDTPATVNTVADHVEHIAAIAGRHRVGLGADYNGIEVAPEGLEDVSKYPNLFAELLRRGWSEQELQGLAYGNLLRVWKKVEKVGHELAKKELPMEDLFEPINKDV</sequence>
<keyword evidence="1" id="KW-0482">Metalloprotease</keyword>